<accession>A0A5J5C944</accession>
<proteinExistence type="predicted"/>
<dbReference type="AlphaFoldDB" id="A0A5J5C944"/>
<dbReference type="Proteomes" id="UP000327493">
    <property type="component" value="Unassembled WGS sequence"/>
</dbReference>
<organism evidence="2 3">
    <name type="scientific">Etheostoma spectabile</name>
    <name type="common">orangethroat darter</name>
    <dbReference type="NCBI Taxonomy" id="54343"/>
    <lineage>
        <taxon>Eukaryota</taxon>
        <taxon>Metazoa</taxon>
        <taxon>Chordata</taxon>
        <taxon>Craniata</taxon>
        <taxon>Vertebrata</taxon>
        <taxon>Euteleostomi</taxon>
        <taxon>Actinopterygii</taxon>
        <taxon>Neopterygii</taxon>
        <taxon>Teleostei</taxon>
        <taxon>Neoteleostei</taxon>
        <taxon>Acanthomorphata</taxon>
        <taxon>Eupercaria</taxon>
        <taxon>Perciformes</taxon>
        <taxon>Percoidei</taxon>
        <taxon>Percidae</taxon>
        <taxon>Etheostomatinae</taxon>
        <taxon>Etheostoma</taxon>
    </lineage>
</organism>
<evidence type="ECO:0000313" key="2">
    <source>
        <dbReference type="EMBL" id="KAA8578247.1"/>
    </source>
</evidence>
<feature type="region of interest" description="Disordered" evidence="1">
    <location>
        <begin position="53"/>
        <end position="80"/>
    </location>
</feature>
<name>A0A5J5C944_9PERO</name>
<evidence type="ECO:0000256" key="1">
    <source>
        <dbReference type="SAM" id="MobiDB-lite"/>
    </source>
</evidence>
<evidence type="ECO:0000313" key="3">
    <source>
        <dbReference type="Proteomes" id="UP000327493"/>
    </source>
</evidence>
<dbReference type="EMBL" id="VOFY01000939">
    <property type="protein sequence ID" value="KAA8578247.1"/>
    <property type="molecule type" value="Genomic_DNA"/>
</dbReference>
<sequence length="209" mass="23441">MNPMTPLGERSGHLDTVLDDPAAGVDVQLQQAHDPFVLLSSLHELRQRGGLLESTPKMFDPTETVLSSPNTLRPHRPNKPQKSDVHCEQWICGNVFLTVMSRFTSCRSSLPFPSLSYILKDHLSLSSRFPRKIRAPRHGLKLKSWERVCSFSLSRRRVPVNPINSRCIQFLSLQQAEVELLLQRPPGLLSLPSAGPRALSVGSVLYFLL</sequence>
<gene>
    <name evidence="2" type="ORF">FQN60_005417</name>
</gene>
<keyword evidence="3" id="KW-1185">Reference proteome</keyword>
<protein>
    <submittedName>
        <fullName evidence="2">Uncharacterized protein</fullName>
    </submittedName>
</protein>
<reference evidence="2 3" key="1">
    <citation type="submission" date="2019-08" db="EMBL/GenBank/DDBJ databases">
        <title>A chromosome-level genome assembly, high-density linkage maps, and genome scans reveal the genomic architecture of hybrid incompatibilities underlying speciation via character displacement in darters (Percidae: Etheostominae).</title>
        <authorList>
            <person name="Moran R.L."/>
            <person name="Catchen J.M."/>
            <person name="Fuller R.C."/>
        </authorList>
    </citation>
    <scope>NUCLEOTIDE SEQUENCE [LARGE SCALE GENOMIC DNA]</scope>
    <source>
        <strain evidence="2">EspeVRDwgs_2016</strain>
        <tissue evidence="2">Muscle</tissue>
    </source>
</reference>
<comment type="caution">
    <text evidence="2">The sequence shown here is derived from an EMBL/GenBank/DDBJ whole genome shotgun (WGS) entry which is preliminary data.</text>
</comment>